<reference evidence="2 3" key="1">
    <citation type="submission" date="2016-10" db="EMBL/GenBank/DDBJ databases">
        <authorList>
            <person name="Varghese N."/>
            <person name="Submissions S."/>
        </authorList>
    </citation>
    <scope>NUCLEOTIDE SEQUENCE [LARGE SCALE GENOMIC DNA]</scope>
    <source>
        <strain evidence="2 3">BS2771</strain>
    </source>
</reference>
<proteinExistence type="predicted"/>
<dbReference type="OrthoDB" id="6966418at2"/>
<organism evidence="1 4">
    <name type="scientific">Pseudomonas brenneri</name>
    <dbReference type="NCBI Taxonomy" id="129817"/>
    <lineage>
        <taxon>Bacteria</taxon>
        <taxon>Pseudomonadati</taxon>
        <taxon>Pseudomonadota</taxon>
        <taxon>Gammaproteobacteria</taxon>
        <taxon>Pseudomonadales</taxon>
        <taxon>Pseudomonadaceae</taxon>
        <taxon>Pseudomonas</taxon>
    </lineage>
</organism>
<name>A0A5B2V1U7_9PSED</name>
<evidence type="ECO:0000313" key="4">
    <source>
        <dbReference type="Proteomes" id="UP000325296"/>
    </source>
</evidence>
<dbReference type="AlphaFoldDB" id="A0A5B2V1U7"/>
<dbReference type="Proteomes" id="UP000199620">
    <property type="component" value="Chromosome I"/>
</dbReference>
<gene>
    <name evidence="1" type="ORF">F1720_05090</name>
    <name evidence="2" type="ORF">SAMN04490181_4079</name>
</gene>
<dbReference type="EMBL" id="LT629800">
    <property type="protein sequence ID" value="SDV06830.1"/>
    <property type="molecule type" value="Genomic_DNA"/>
</dbReference>
<accession>A0A5B2V1U7</accession>
<sequence length="66" mass="7553">MENQNFGNILQNDTQLSTTLVGWDDFRKLAQVGDIIQEPGRTLRITEKVFEPTASGEQFTIHIYAR</sequence>
<evidence type="ECO:0000313" key="2">
    <source>
        <dbReference type="EMBL" id="SDV06830.1"/>
    </source>
</evidence>
<keyword evidence="3" id="KW-1185">Reference proteome</keyword>
<protein>
    <submittedName>
        <fullName evidence="1">Uncharacterized protein</fullName>
    </submittedName>
</protein>
<reference evidence="1 4" key="2">
    <citation type="submission" date="2019-09" db="EMBL/GenBank/DDBJ databases">
        <title>Draft genome sequence of Pseudomonas brenneri CCUG 51514(T).</title>
        <authorList>
            <person name="Tunovic T."/>
            <person name="Pineiro-Iglesias B."/>
            <person name="Unosson C."/>
            <person name="Inganas E."/>
            <person name="Ohlen M."/>
            <person name="Cardew S."/>
            <person name="Jensie-Markopoulos S."/>
            <person name="Salva-Serra F."/>
            <person name="Jaen-Luchoro D."/>
            <person name="Svensson-Stadler L."/>
            <person name="Chun J."/>
            <person name="Moore E."/>
        </authorList>
    </citation>
    <scope>NUCLEOTIDE SEQUENCE [LARGE SCALE GENOMIC DNA]</scope>
    <source>
        <strain evidence="1 4">CCUG 51514</strain>
    </source>
</reference>
<dbReference type="EMBL" id="VUOL01000002">
    <property type="protein sequence ID" value="KAA2232934.1"/>
    <property type="molecule type" value="Genomic_DNA"/>
</dbReference>
<evidence type="ECO:0000313" key="3">
    <source>
        <dbReference type="Proteomes" id="UP000199620"/>
    </source>
</evidence>
<dbReference type="Proteomes" id="UP000325296">
    <property type="component" value="Unassembled WGS sequence"/>
</dbReference>
<evidence type="ECO:0000313" key="1">
    <source>
        <dbReference type="EMBL" id="KAA2232934.1"/>
    </source>
</evidence>
<dbReference type="RefSeq" id="WP_032858644.1">
    <property type="nucleotide sequence ID" value="NZ_BMNU01000003.1"/>
</dbReference>